<dbReference type="Pfam" id="PF03478">
    <property type="entry name" value="Beta-prop_KIB1-4"/>
    <property type="match status" value="1"/>
</dbReference>
<accession>A0A2G5ELL6</accession>
<dbReference type="InterPro" id="IPR050942">
    <property type="entry name" value="F-box_BR-signaling"/>
</dbReference>
<name>A0A2G5ELL6_AQUCA</name>
<reference evidence="2 3" key="1">
    <citation type="submission" date="2017-09" db="EMBL/GenBank/DDBJ databases">
        <title>WGS assembly of Aquilegia coerulea Goldsmith.</title>
        <authorList>
            <person name="Hodges S."/>
            <person name="Kramer E."/>
            <person name="Nordborg M."/>
            <person name="Tomkins J."/>
            <person name="Borevitz J."/>
            <person name="Derieg N."/>
            <person name="Yan J."/>
            <person name="Mihaltcheva S."/>
            <person name="Hayes R.D."/>
            <person name="Rokhsar D."/>
        </authorList>
    </citation>
    <scope>NUCLEOTIDE SEQUENCE [LARGE SCALE GENOMIC DNA]</scope>
    <source>
        <strain evidence="3">cv. Goldsmith</strain>
    </source>
</reference>
<sequence length="159" mass="18128">MRPNFLVKKAIISSSPSLSTETSSCIVMVIYHFTKRLAFARPVKTPVSLIVDIIFFRNQFYAINFHGTVIVCDIGDGLDSPKASEVVRNFPRISRKEPKYLVECSGELLAVVKCVLKLIGNDEEEKEINLPAYKTEKFEVYRLDFANKKWEEVNSLGDY</sequence>
<gene>
    <name evidence="2" type="ORF">AQUCO_00700765v1</name>
</gene>
<dbReference type="InParanoid" id="A0A2G5ELL6"/>
<evidence type="ECO:0000259" key="1">
    <source>
        <dbReference type="Pfam" id="PF03478"/>
    </source>
</evidence>
<dbReference type="Proteomes" id="UP000230069">
    <property type="component" value="Unassembled WGS sequence"/>
</dbReference>
<dbReference type="EMBL" id="KZ305024">
    <property type="protein sequence ID" value="PIA56629.1"/>
    <property type="molecule type" value="Genomic_DNA"/>
</dbReference>
<feature type="domain" description="KIB1-4 beta-propeller" evidence="1">
    <location>
        <begin position="5"/>
        <end position="158"/>
    </location>
</feature>
<evidence type="ECO:0000313" key="2">
    <source>
        <dbReference type="EMBL" id="PIA56629.1"/>
    </source>
</evidence>
<protein>
    <recommendedName>
        <fullName evidence="1">KIB1-4 beta-propeller domain-containing protein</fullName>
    </recommendedName>
</protein>
<organism evidence="2 3">
    <name type="scientific">Aquilegia coerulea</name>
    <name type="common">Rocky mountain columbine</name>
    <dbReference type="NCBI Taxonomy" id="218851"/>
    <lineage>
        <taxon>Eukaryota</taxon>
        <taxon>Viridiplantae</taxon>
        <taxon>Streptophyta</taxon>
        <taxon>Embryophyta</taxon>
        <taxon>Tracheophyta</taxon>
        <taxon>Spermatophyta</taxon>
        <taxon>Magnoliopsida</taxon>
        <taxon>Ranunculales</taxon>
        <taxon>Ranunculaceae</taxon>
        <taxon>Thalictroideae</taxon>
        <taxon>Aquilegia</taxon>
    </lineage>
</organism>
<dbReference type="OrthoDB" id="642536at2759"/>
<evidence type="ECO:0000313" key="3">
    <source>
        <dbReference type="Proteomes" id="UP000230069"/>
    </source>
</evidence>
<proteinExistence type="predicted"/>
<dbReference type="InterPro" id="IPR005174">
    <property type="entry name" value="KIB1-4_b-propeller"/>
</dbReference>
<dbReference type="PANTHER" id="PTHR44259">
    <property type="entry name" value="OS07G0183000 PROTEIN-RELATED"/>
    <property type="match status" value="1"/>
</dbReference>
<keyword evidence="3" id="KW-1185">Reference proteome</keyword>
<dbReference type="AlphaFoldDB" id="A0A2G5ELL6"/>